<dbReference type="AlphaFoldDB" id="A0A8J2LGC6"/>
<protein>
    <submittedName>
        <fullName evidence="1">Uncharacterized protein</fullName>
    </submittedName>
</protein>
<sequence>MSYTIVNKILEDLKFTDLYQLKFQDQHLSDEVMSIICDDEKLKEEMRQIVPSLGHRVSIINAFKVKTQVTKQ</sequence>
<reference evidence="1" key="1">
    <citation type="submission" date="2021-06" db="EMBL/GenBank/DDBJ databases">
        <authorList>
            <person name="Hodson N. C."/>
            <person name="Mongue J. A."/>
            <person name="Jaron S. K."/>
        </authorList>
    </citation>
    <scope>NUCLEOTIDE SEQUENCE</scope>
</reference>
<name>A0A8J2LGC6_9HEXA</name>
<evidence type="ECO:0000313" key="2">
    <source>
        <dbReference type="Proteomes" id="UP000708208"/>
    </source>
</evidence>
<accession>A0A8J2LGC6</accession>
<dbReference type="EMBL" id="CAJVCH010562423">
    <property type="protein sequence ID" value="CAG7831874.1"/>
    <property type="molecule type" value="Genomic_DNA"/>
</dbReference>
<organism evidence="1 2">
    <name type="scientific">Allacma fusca</name>
    <dbReference type="NCBI Taxonomy" id="39272"/>
    <lineage>
        <taxon>Eukaryota</taxon>
        <taxon>Metazoa</taxon>
        <taxon>Ecdysozoa</taxon>
        <taxon>Arthropoda</taxon>
        <taxon>Hexapoda</taxon>
        <taxon>Collembola</taxon>
        <taxon>Symphypleona</taxon>
        <taxon>Sminthuridae</taxon>
        <taxon>Allacma</taxon>
    </lineage>
</organism>
<keyword evidence="2" id="KW-1185">Reference proteome</keyword>
<feature type="non-terminal residue" evidence="1">
    <location>
        <position position="1"/>
    </location>
</feature>
<comment type="caution">
    <text evidence="1">The sequence shown here is derived from an EMBL/GenBank/DDBJ whole genome shotgun (WGS) entry which is preliminary data.</text>
</comment>
<proteinExistence type="predicted"/>
<evidence type="ECO:0000313" key="1">
    <source>
        <dbReference type="EMBL" id="CAG7831874.1"/>
    </source>
</evidence>
<dbReference type="Proteomes" id="UP000708208">
    <property type="component" value="Unassembled WGS sequence"/>
</dbReference>
<gene>
    <name evidence="1" type="ORF">AFUS01_LOCUS41598</name>
</gene>